<organism evidence="2 3">
    <name type="scientific">Porphyra umbilicalis</name>
    <name type="common">Purple laver</name>
    <name type="synonym">Red alga</name>
    <dbReference type="NCBI Taxonomy" id="2786"/>
    <lineage>
        <taxon>Eukaryota</taxon>
        <taxon>Rhodophyta</taxon>
        <taxon>Bangiophyceae</taxon>
        <taxon>Bangiales</taxon>
        <taxon>Bangiaceae</taxon>
        <taxon>Porphyra</taxon>
    </lineage>
</organism>
<dbReference type="AlphaFoldDB" id="A0A1X6NKY0"/>
<dbReference type="Proteomes" id="UP000218209">
    <property type="component" value="Unassembled WGS sequence"/>
</dbReference>
<name>A0A1X6NKY0_PORUM</name>
<evidence type="ECO:0000313" key="3">
    <source>
        <dbReference type="Proteomes" id="UP000218209"/>
    </source>
</evidence>
<sequence length="453" mass="48869">MAGHRRPRPSSSVTDDGAEANRRVKGRFSLEDVQELAAAVAVAMAPMREEEVKAVCEAVRDQVSTEADRLVQDDQVLLGFAALVKAELVAQEQRADKTQDIAAAMAVIVMAAMVEEMQHSSTPGVAFEQRSVDEIRVAVNRALSMPQIRRAHALGVTRRVKLLDADEDAKGDTLTSFFPMAAKSSSGNNFVVKNLTRVNMGILNKIYSDYATIGNQPEVFRNKNKLVPSSLDRIVEAGLSIIRNALNDGRSVAREVVDKNLAYFPMQQREGVHIKLRDEAALKPALGDVAGRAYFACISRHLASATGSISTVSGAAGPASERWVVREVCLNSLAEDVLSALVRHAHEFEPNVKFITAECQRRVVIWPREVWSGADVPALQAAATNGPCVWSLLVPRPTKRLALNVSIQTMTAEEVAASPAAQADVNGAVGALGNGDVDVDAVGNQDLEEEDVF</sequence>
<evidence type="ECO:0000313" key="2">
    <source>
        <dbReference type="EMBL" id="OSX69013.1"/>
    </source>
</evidence>
<keyword evidence="3" id="KW-1185">Reference proteome</keyword>
<protein>
    <submittedName>
        <fullName evidence="2">Uncharacterized protein</fullName>
    </submittedName>
</protein>
<dbReference type="EMBL" id="KV919866">
    <property type="protein sequence ID" value="OSX69013.1"/>
    <property type="molecule type" value="Genomic_DNA"/>
</dbReference>
<gene>
    <name evidence="2" type="ORF">BU14_1968s0001</name>
</gene>
<proteinExistence type="predicted"/>
<reference evidence="2 3" key="1">
    <citation type="submission" date="2017-03" db="EMBL/GenBank/DDBJ databases">
        <title>WGS assembly of Porphyra umbilicalis.</title>
        <authorList>
            <person name="Brawley S.H."/>
            <person name="Blouin N.A."/>
            <person name="Ficko-Blean E."/>
            <person name="Wheeler G.L."/>
            <person name="Lohr M."/>
            <person name="Goodson H.V."/>
            <person name="Jenkins J.W."/>
            <person name="Blaby-Haas C.E."/>
            <person name="Helliwell K.E."/>
            <person name="Chan C."/>
            <person name="Marriage T."/>
            <person name="Bhattacharya D."/>
            <person name="Klein A.S."/>
            <person name="Badis Y."/>
            <person name="Brodie J."/>
            <person name="Cao Y."/>
            <person name="Collen J."/>
            <person name="Dittami S.M."/>
            <person name="Gachon C.M."/>
            <person name="Green B.R."/>
            <person name="Karpowicz S."/>
            <person name="Kim J.W."/>
            <person name="Kudahl U."/>
            <person name="Lin S."/>
            <person name="Michel G."/>
            <person name="Mittag M."/>
            <person name="Olson B.J."/>
            <person name="Pangilinan J."/>
            <person name="Peng Y."/>
            <person name="Qiu H."/>
            <person name="Shu S."/>
            <person name="Singer J.T."/>
            <person name="Smith A.G."/>
            <person name="Sprecher B.N."/>
            <person name="Wagner V."/>
            <person name="Wang W."/>
            <person name="Wang Z.-Y."/>
            <person name="Yan J."/>
            <person name="Yarish C."/>
            <person name="Zoeuner-Riek S."/>
            <person name="Zhuang Y."/>
            <person name="Zou Y."/>
            <person name="Lindquist E.A."/>
            <person name="Grimwood J."/>
            <person name="Barry K."/>
            <person name="Rokhsar D.S."/>
            <person name="Schmutz J."/>
            <person name="Stiller J.W."/>
            <person name="Grossman A.R."/>
            <person name="Prochnik S.E."/>
        </authorList>
    </citation>
    <scope>NUCLEOTIDE SEQUENCE [LARGE SCALE GENOMIC DNA]</scope>
    <source>
        <strain evidence="2">4086291</strain>
    </source>
</reference>
<accession>A0A1X6NKY0</accession>
<feature type="region of interest" description="Disordered" evidence="1">
    <location>
        <begin position="1"/>
        <end position="20"/>
    </location>
</feature>
<evidence type="ECO:0000256" key="1">
    <source>
        <dbReference type="SAM" id="MobiDB-lite"/>
    </source>
</evidence>